<evidence type="ECO:0000313" key="7">
    <source>
        <dbReference type="EMBL" id="KAG0471665.1"/>
    </source>
</evidence>
<dbReference type="GO" id="GO:0003729">
    <property type="term" value="F:mRNA binding"/>
    <property type="evidence" value="ECO:0007669"/>
    <property type="project" value="TreeGrafter"/>
</dbReference>
<dbReference type="CDD" id="cd07920">
    <property type="entry name" value="Pumilio"/>
    <property type="match status" value="1"/>
</dbReference>
<dbReference type="GO" id="GO:0005737">
    <property type="term" value="C:cytoplasm"/>
    <property type="evidence" value="ECO:0007669"/>
    <property type="project" value="TreeGrafter"/>
</dbReference>
<evidence type="ECO:0000256" key="4">
    <source>
        <dbReference type="PROSITE-ProRule" id="PRU00317"/>
    </source>
</evidence>
<dbReference type="InterPro" id="IPR033133">
    <property type="entry name" value="PUM-HD"/>
</dbReference>
<feature type="repeat" description="Pumilio" evidence="4">
    <location>
        <begin position="491"/>
        <end position="526"/>
    </location>
</feature>
<sequence length="626" mass="71166">MERLFDEIPKVNTHHASLLLNPDAGFGRINDEVHRSYELNYNSSYIYQPQPYAGVIGRDGGYTLRRGFGETSSMSSSSRSPSPMGNDSVRCSPHYNGHRCVTAFQPEELYLLEQLRSLHIQENANGLRAEPPYWDGYSTLNRFDLPDSFQLDGIVSPHMFCCSDQIANPRRFSCEELHAYGGLNPCSDPKSERRSAFDSLPAEFFLYRNGDRINPNHGVLNSQGPFYTVPNDLHRCLATPDGGTQMLQHMPAQHSAGIQWNTYDFGCDGSFIQQGKRLPCVGCNRNDSRRYTKRFQVYDSLSDEIQYTSFADTMLEMKETIYRIARDQDGCRFLQIKFDEGRMDEINAIFDGVIDHVVELMENTFGNYLMQKLLDVCSDEQRMSIVLMLTRIHPILTRSVQKLIETLKTRKEILLIIGAIRPGFLKLIKDPHGNHVIQKCLVSLTPEDNKLLFDATAKYCADIATNRHGCCVLQTCISRSYGDYQAKLIYELSMNSIQLAQDPYGNYVVQYILGLKNPMARANIISQFEGKYVDLSINKFSSNVVEKCLKVFEDGDRETIVIELLSVPKFEQLLQDPYANYVMQSALKTTKGGLHAALVEAMRPYASKLKSSPYCKQLFSQSCFKK</sequence>
<feature type="compositionally biased region" description="Low complexity" evidence="5">
    <location>
        <begin position="72"/>
        <end position="84"/>
    </location>
</feature>
<feature type="domain" description="PUM-HD" evidence="6">
    <location>
        <begin position="290"/>
        <end position="626"/>
    </location>
</feature>
<dbReference type="InterPro" id="IPR033712">
    <property type="entry name" value="Pumilio_RNA-bd"/>
</dbReference>
<dbReference type="Pfam" id="PF22493">
    <property type="entry name" value="PUF_NOP9"/>
    <property type="match status" value="1"/>
</dbReference>
<evidence type="ECO:0000256" key="5">
    <source>
        <dbReference type="SAM" id="MobiDB-lite"/>
    </source>
</evidence>
<dbReference type="Pfam" id="PF00806">
    <property type="entry name" value="PUF"/>
    <property type="match status" value="1"/>
</dbReference>
<keyword evidence="1" id="KW-0677">Repeat</keyword>
<name>A0A835QED4_VANPL</name>
<feature type="repeat" description="Pumilio" evidence="4">
    <location>
        <begin position="527"/>
        <end position="563"/>
    </location>
</feature>
<organism evidence="7 8">
    <name type="scientific">Vanilla planifolia</name>
    <name type="common">Vanilla</name>
    <dbReference type="NCBI Taxonomy" id="51239"/>
    <lineage>
        <taxon>Eukaryota</taxon>
        <taxon>Viridiplantae</taxon>
        <taxon>Streptophyta</taxon>
        <taxon>Embryophyta</taxon>
        <taxon>Tracheophyta</taxon>
        <taxon>Spermatophyta</taxon>
        <taxon>Magnoliopsida</taxon>
        <taxon>Liliopsida</taxon>
        <taxon>Asparagales</taxon>
        <taxon>Orchidaceae</taxon>
        <taxon>Vanilloideae</taxon>
        <taxon>Vanilleae</taxon>
        <taxon>Vanilla</taxon>
    </lineage>
</organism>
<proteinExistence type="predicted"/>
<comment type="function">
    <text evidence="3">Sequence-specific RNA-binding protein that regulates translation and mRNA stability by binding the 3'-UTR of target mRNAs.</text>
</comment>
<dbReference type="PANTHER" id="PTHR12537:SF13">
    <property type="entry name" value="PUMILIO HOMOLOGY DOMAIN FAMILY MEMBER 4"/>
    <property type="match status" value="1"/>
</dbReference>
<accession>A0A835QED4</accession>
<dbReference type="AlphaFoldDB" id="A0A835QED4"/>
<dbReference type="FunFam" id="1.25.10.10:FF:000237">
    <property type="entry name" value="Pumilio homolog 9"/>
    <property type="match status" value="1"/>
</dbReference>
<feature type="region of interest" description="Disordered" evidence="5">
    <location>
        <begin position="67"/>
        <end position="88"/>
    </location>
</feature>
<feature type="repeat" description="Pumilio" evidence="4">
    <location>
        <begin position="352"/>
        <end position="387"/>
    </location>
</feature>
<comment type="caution">
    <text evidence="7">The sequence shown here is derived from an EMBL/GenBank/DDBJ whole genome shotgun (WGS) entry which is preliminary data.</text>
</comment>
<dbReference type="PROSITE" id="PS50302">
    <property type="entry name" value="PUM"/>
    <property type="match status" value="5"/>
</dbReference>
<protein>
    <recommendedName>
        <fullName evidence="6">PUM-HD domain-containing protein</fullName>
    </recommendedName>
</protein>
<dbReference type="PANTHER" id="PTHR12537">
    <property type="entry name" value="RNA BINDING PROTEIN PUMILIO-RELATED"/>
    <property type="match status" value="1"/>
</dbReference>
<dbReference type="Proteomes" id="UP000639772">
    <property type="component" value="Unassembled WGS sequence"/>
</dbReference>
<evidence type="ECO:0000256" key="3">
    <source>
        <dbReference type="ARBA" id="ARBA00058490"/>
    </source>
</evidence>
<dbReference type="InterPro" id="IPR016024">
    <property type="entry name" value="ARM-type_fold"/>
</dbReference>
<gene>
    <name evidence="7" type="ORF">HPP92_016211</name>
</gene>
<feature type="repeat" description="Pumilio" evidence="4">
    <location>
        <begin position="419"/>
        <end position="454"/>
    </location>
</feature>
<dbReference type="InterPro" id="IPR011989">
    <property type="entry name" value="ARM-like"/>
</dbReference>
<dbReference type="SMART" id="SM00025">
    <property type="entry name" value="Pumilio"/>
    <property type="match status" value="7"/>
</dbReference>
<dbReference type="Gene3D" id="1.25.10.10">
    <property type="entry name" value="Leucine-rich Repeat Variant"/>
    <property type="match status" value="1"/>
</dbReference>
<evidence type="ECO:0000256" key="1">
    <source>
        <dbReference type="ARBA" id="ARBA00022737"/>
    </source>
</evidence>
<keyword evidence="2" id="KW-0810">Translation regulation</keyword>
<feature type="repeat" description="Pumilio" evidence="4">
    <location>
        <begin position="316"/>
        <end position="351"/>
    </location>
</feature>
<dbReference type="PROSITE" id="PS50303">
    <property type="entry name" value="PUM_HD"/>
    <property type="match status" value="1"/>
</dbReference>
<dbReference type="SUPFAM" id="SSF48371">
    <property type="entry name" value="ARM repeat"/>
    <property type="match status" value="1"/>
</dbReference>
<dbReference type="EMBL" id="JADCNM010000008">
    <property type="protein sequence ID" value="KAG0471665.1"/>
    <property type="molecule type" value="Genomic_DNA"/>
</dbReference>
<evidence type="ECO:0000259" key="6">
    <source>
        <dbReference type="PROSITE" id="PS50303"/>
    </source>
</evidence>
<dbReference type="InterPro" id="IPR001313">
    <property type="entry name" value="Pumilio_RNA-bd_rpt"/>
</dbReference>
<reference evidence="7 8" key="1">
    <citation type="journal article" date="2020" name="Nat. Food">
        <title>A phased Vanilla planifolia genome enables genetic improvement of flavour and production.</title>
        <authorList>
            <person name="Hasing T."/>
            <person name="Tang H."/>
            <person name="Brym M."/>
            <person name="Khazi F."/>
            <person name="Huang T."/>
            <person name="Chambers A.H."/>
        </authorList>
    </citation>
    <scope>NUCLEOTIDE SEQUENCE [LARGE SCALE GENOMIC DNA]</scope>
    <source>
        <tissue evidence="7">Leaf</tissue>
    </source>
</reference>
<dbReference type="OrthoDB" id="668540at2759"/>
<dbReference type="GO" id="GO:0006417">
    <property type="term" value="P:regulation of translation"/>
    <property type="evidence" value="ECO:0007669"/>
    <property type="project" value="UniProtKB-KW"/>
</dbReference>
<evidence type="ECO:0000256" key="2">
    <source>
        <dbReference type="ARBA" id="ARBA00022845"/>
    </source>
</evidence>
<evidence type="ECO:0000313" key="8">
    <source>
        <dbReference type="Proteomes" id="UP000639772"/>
    </source>
</evidence>